<feature type="active site" evidence="11">
    <location>
        <position position="19"/>
    </location>
</feature>
<dbReference type="Gene3D" id="3.90.870.50">
    <property type="match status" value="1"/>
</dbReference>
<dbReference type="PANTHER" id="PTHR42959">
    <property type="entry name" value="CARBAMOYLTRANSFERASE"/>
    <property type="match status" value="1"/>
</dbReference>
<dbReference type="InterPro" id="IPR017968">
    <property type="entry name" value="Acylphosphatase_CS"/>
</dbReference>
<dbReference type="PROSITE" id="PS00150">
    <property type="entry name" value="ACYLPHOSPHATASE_1"/>
    <property type="match status" value="1"/>
</dbReference>
<dbReference type="AlphaFoldDB" id="A0A366Y3K6"/>
<dbReference type="InterPro" id="IPR006070">
    <property type="entry name" value="Sua5-like_dom"/>
</dbReference>
<comment type="pathway">
    <text evidence="1">Protein modification; [NiFe] hydrogenase maturation.</text>
</comment>
<dbReference type="SUPFAM" id="SSF55821">
    <property type="entry name" value="YrdC/RibB"/>
    <property type="match status" value="1"/>
</dbReference>
<evidence type="ECO:0000313" key="14">
    <source>
        <dbReference type="EMBL" id="RBW70964.1"/>
    </source>
</evidence>
<evidence type="ECO:0000256" key="3">
    <source>
        <dbReference type="ARBA" id="ARBA00008097"/>
    </source>
</evidence>
<organism evidence="14 15">
    <name type="scientific">Bacillus taeanensis</name>
    <dbReference type="NCBI Taxonomy" id="273032"/>
    <lineage>
        <taxon>Bacteria</taxon>
        <taxon>Bacillati</taxon>
        <taxon>Bacillota</taxon>
        <taxon>Bacilli</taxon>
        <taxon>Bacillales</taxon>
        <taxon>Bacillaceae</taxon>
        <taxon>Bacillus</taxon>
    </lineage>
</organism>
<dbReference type="Pfam" id="PF07503">
    <property type="entry name" value="zf-HYPF"/>
    <property type="match status" value="2"/>
</dbReference>
<keyword evidence="15" id="KW-1185">Reference proteome</keyword>
<dbReference type="PANTHER" id="PTHR42959:SF1">
    <property type="entry name" value="CARBAMOYLTRANSFERASE HYPF"/>
    <property type="match status" value="1"/>
</dbReference>
<feature type="domain" description="YrdC-like" evidence="13">
    <location>
        <begin position="201"/>
        <end position="387"/>
    </location>
</feature>
<dbReference type="InterPro" id="IPR004421">
    <property type="entry name" value="Carbamoyltransferase_HypF"/>
</dbReference>
<dbReference type="InterPro" id="IPR055128">
    <property type="entry name" value="HypF_C_2"/>
</dbReference>
<dbReference type="GO" id="GO:0008270">
    <property type="term" value="F:zinc ion binding"/>
    <property type="evidence" value="ECO:0007669"/>
    <property type="project" value="UniProtKB-KW"/>
</dbReference>
<dbReference type="SUPFAM" id="SSF54975">
    <property type="entry name" value="Acylphosphatase/BLUF domain-like"/>
    <property type="match status" value="1"/>
</dbReference>
<evidence type="ECO:0000256" key="4">
    <source>
        <dbReference type="ARBA" id="ARBA00022598"/>
    </source>
</evidence>
<evidence type="ECO:0000256" key="10">
    <source>
        <dbReference type="PIRNR" id="PIRNR006256"/>
    </source>
</evidence>
<feature type="active site" evidence="11">
    <location>
        <position position="37"/>
    </location>
</feature>
<keyword evidence="6" id="KW-0863">Zinc-finger</keyword>
<dbReference type="GO" id="GO:0003998">
    <property type="term" value="F:acylphosphatase activity"/>
    <property type="evidence" value="ECO:0007669"/>
    <property type="project" value="UniProtKB-EC"/>
</dbReference>
<dbReference type="PIRSF" id="PIRSF006256">
    <property type="entry name" value="CMPcnvr_hdrg_mat"/>
    <property type="match status" value="1"/>
</dbReference>
<dbReference type="InterPro" id="IPR017945">
    <property type="entry name" value="DHBP_synth_RibB-like_a/b_dom"/>
</dbReference>
<dbReference type="GO" id="GO:0016874">
    <property type="term" value="F:ligase activity"/>
    <property type="evidence" value="ECO:0007669"/>
    <property type="project" value="UniProtKB-UniRule"/>
</dbReference>
<comment type="catalytic activity">
    <reaction evidence="8 11">
        <text>an acyl phosphate + H2O = a carboxylate + phosphate + H(+)</text>
        <dbReference type="Rhea" id="RHEA:14965"/>
        <dbReference type="ChEBI" id="CHEBI:15377"/>
        <dbReference type="ChEBI" id="CHEBI:15378"/>
        <dbReference type="ChEBI" id="CHEBI:29067"/>
        <dbReference type="ChEBI" id="CHEBI:43474"/>
        <dbReference type="ChEBI" id="CHEBI:59918"/>
        <dbReference type="EC" id="3.6.1.7"/>
    </reaction>
</comment>
<keyword evidence="11" id="KW-0378">Hydrolase</keyword>
<dbReference type="Pfam" id="PF01300">
    <property type="entry name" value="Sua5_yciO_yrdC"/>
    <property type="match status" value="1"/>
</dbReference>
<evidence type="ECO:0000256" key="2">
    <source>
        <dbReference type="ARBA" id="ARBA00005614"/>
    </source>
</evidence>
<comment type="catalytic activity">
    <reaction evidence="9">
        <text>C-terminal L-cysteinyl-[HypE protein] + carbamoyl phosphate + ATP + H2O = C-terminal S-carboxamide-L-cysteinyl-[HypE protein] + AMP + phosphate + diphosphate + H(+)</text>
        <dbReference type="Rhea" id="RHEA:55636"/>
        <dbReference type="Rhea" id="RHEA-COMP:14247"/>
        <dbReference type="Rhea" id="RHEA-COMP:14392"/>
        <dbReference type="ChEBI" id="CHEBI:15377"/>
        <dbReference type="ChEBI" id="CHEBI:15378"/>
        <dbReference type="ChEBI" id="CHEBI:30616"/>
        <dbReference type="ChEBI" id="CHEBI:33019"/>
        <dbReference type="ChEBI" id="CHEBI:43474"/>
        <dbReference type="ChEBI" id="CHEBI:58228"/>
        <dbReference type="ChEBI" id="CHEBI:76913"/>
        <dbReference type="ChEBI" id="CHEBI:139126"/>
        <dbReference type="ChEBI" id="CHEBI:456215"/>
    </reaction>
</comment>
<evidence type="ECO:0000259" key="12">
    <source>
        <dbReference type="PROSITE" id="PS51160"/>
    </source>
</evidence>
<dbReference type="InterPro" id="IPR041440">
    <property type="entry name" value="HypF_C"/>
</dbReference>
<dbReference type="GO" id="GO:0016743">
    <property type="term" value="F:carboxyl- or carbamoyltransferase activity"/>
    <property type="evidence" value="ECO:0007669"/>
    <property type="project" value="UniProtKB-UniRule"/>
</dbReference>
<evidence type="ECO:0000256" key="6">
    <source>
        <dbReference type="ARBA" id="ARBA00022771"/>
    </source>
</evidence>
<dbReference type="NCBIfam" id="TIGR00143">
    <property type="entry name" value="hypF"/>
    <property type="match status" value="1"/>
</dbReference>
<evidence type="ECO:0000256" key="11">
    <source>
        <dbReference type="PROSITE-ProRule" id="PRU00520"/>
    </source>
</evidence>
<sequence>MDKALNISLTGRVQGVGFRPFVSQVAKKCNITGTVQNNMDGVKIHAEGTEESLNYFLQILSNSSPRLARVDQVSVKEVSLKEIAAFSIIPSEKGGSSSLVIPVDSAVCRDCLKEMNDPKNVRYRYPFINCTQCGPRYTIIHELPYDRSATSMKSFTMCKVCQAEYEDPNNRRHHAQPIACPKCGPHVFLQSITGEKIAEQHDAIEKVKELFNNGTIIAVKGLGGYHLACDASNHEAISRLRRRKNRPYRPFAVMASSIEVIQSVCHLSPLEEKALQSPEAPIVVLRKRREYFLPSSLSPGLKSLGVMLPYTPLHTLLFEEEGIPFLIMTSANRTGMPILYKDEEAFSSLQGIADYILTHNRSILHPLDDSVVQINNGAITFLRRSRGYVPDPLQTTHLVHHTAALGGQQKNTFAIGRHQQIFLGPHIGDLTNIEVIEHSKREYSHLEKWIGASNEVTVIDMHPQYTTAMLVKKMKGEVVTVQHHHAHMVSCMEDNHLSDPCFGLILDGTGYGEDGNIWGFEVLYGDASSFRRLGHLRYTPLPGGEAAVKEPWRTAVGMLIHYFGIEGENLAKQLFPNRVYEIGIIAMMVKKEMNSPLAGTCGRLFDAVSAILGICMEATYDGEPAIRLSEYMTDAVSNDEHYPFYLLKNREIIIDASEMIRCIIDDYLNARPLPQIVQTFHQTIVKVCVDTLLLIVDRFPSFNRKVMLSGGCFHNAFLVSEITKALQKFTFDVYTHQRVPCSDGGIALGQLIIAANRKGE</sequence>
<keyword evidence="14" id="KW-0808">Transferase</keyword>
<reference evidence="14 15" key="1">
    <citation type="submission" date="2018-07" db="EMBL/GenBank/DDBJ databases">
        <title>Lottiidibacillus patelloidae gen. nov., sp. nov., isolated from the intestinal tract of a marine limpet and the reclassification of B. taeanensis BH030017T, B. algicola KMM 3737T and B. hwajinpoensis SW-72T as genus Lottiidibacillus.</title>
        <authorList>
            <person name="Liu R."/>
            <person name="Huang Z."/>
        </authorList>
    </citation>
    <scope>NUCLEOTIDE SEQUENCE [LARGE SCALE GENOMIC DNA]</scope>
    <source>
        <strain evidence="14 15">BH030017</strain>
    </source>
</reference>
<evidence type="ECO:0000259" key="13">
    <source>
        <dbReference type="PROSITE" id="PS51163"/>
    </source>
</evidence>
<evidence type="ECO:0000313" key="15">
    <source>
        <dbReference type="Proteomes" id="UP000253314"/>
    </source>
</evidence>
<dbReference type="InterPro" id="IPR051060">
    <property type="entry name" value="Carbamoyltrans_HypF-like"/>
</dbReference>
<dbReference type="Pfam" id="PF22521">
    <property type="entry name" value="HypF_C_2"/>
    <property type="match status" value="1"/>
</dbReference>
<dbReference type="EMBL" id="QOCW01000002">
    <property type="protein sequence ID" value="RBW70964.1"/>
    <property type="molecule type" value="Genomic_DNA"/>
</dbReference>
<keyword evidence="5" id="KW-0479">Metal-binding</keyword>
<dbReference type="RefSeq" id="WP_113804442.1">
    <property type="nucleotide sequence ID" value="NZ_QOCW01000002.1"/>
</dbReference>
<protein>
    <recommendedName>
        <fullName evidence="10">Carbamoyltransferase</fullName>
        <ecNumber evidence="10">6.2.-.-</ecNumber>
    </recommendedName>
</protein>
<evidence type="ECO:0000256" key="9">
    <source>
        <dbReference type="ARBA" id="ARBA00048220"/>
    </source>
</evidence>
<dbReference type="Proteomes" id="UP000253314">
    <property type="component" value="Unassembled WGS sequence"/>
</dbReference>
<keyword evidence="4" id="KW-0436">Ligase</keyword>
<dbReference type="UniPathway" id="UPA00335"/>
<dbReference type="PROSITE" id="PS51163">
    <property type="entry name" value="YRDC"/>
    <property type="match status" value="1"/>
</dbReference>
<dbReference type="GO" id="GO:0003725">
    <property type="term" value="F:double-stranded RNA binding"/>
    <property type="evidence" value="ECO:0007669"/>
    <property type="project" value="InterPro"/>
</dbReference>
<dbReference type="InterPro" id="IPR001792">
    <property type="entry name" value="Acylphosphatase-like_dom"/>
</dbReference>
<accession>A0A366Y3K6</accession>
<dbReference type="InterPro" id="IPR036046">
    <property type="entry name" value="Acylphosphatase-like_dom_sf"/>
</dbReference>
<evidence type="ECO:0000256" key="7">
    <source>
        <dbReference type="ARBA" id="ARBA00022833"/>
    </source>
</evidence>
<evidence type="ECO:0000256" key="1">
    <source>
        <dbReference type="ARBA" id="ARBA00004711"/>
    </source>
</evidence>
<comment type="caution">
    <text evidence="14">The sequence shown here is derived from an EMBL/GenBank/DDBJ whole genome shotgun (WGS) entry which is preliminary data.</text>
</comment>
<dbReference type="GO" id="GO:0051604">
    <property type="term" value="P:protein maturation"/>
    <property type="evidence" value="ECO:0007669"/>
    <property type="project" value="TreeGrafter"/>
</dbReference>
<gene>
    <name evidence="14" type="primary">hypF</name>
    <name evidence="14" type="ORF">DS031_02920</name>
</gene>
<name>A0A366Y3K6_9BACI</name>
<dbReference type="InterPro" id="IPR011125">
    <property type="entry name" value="Znf_HypF"/>
</dbReference>
<comment type="similarity">
    <text evidence="3 10">Belongs to the carbamoyltransferase HypF family.</text>
</comment>
<proteinExistence type="inferred from homology"/>
<dbReference type="OrthoDB" id="9808093at2"/>
<dbReference type="Gene3D" id="3.30.110.120">
    <property type="match status" value="1"/>
</dbReference>
<dbReference type="Gene3D" id="3.30.420.40">
    <property type="match status" value="1"/>
</dbReference>
<evidence type="ECO:0000256" key="8">
    <source>
        <dbReference type="ARBA" id="ARBA00047645"/>
    </source>
</evidence>
<feature type="domain" description="Acylphosphatase-like" evidence="12">
    <location>
        <begin position="4"/>
        <end position="90"/>
    </location>
</feature>
<dbReference type="PROSITE" id="PS51160">
    <property type="entry name" value="ACYLPHOSPHATASE_3"/>
    <property type="match status" value="1"/>
</dbReference>
<dbReference type="EC" id="6.2.-.-" evidence="10"/>
<dbReference type="Gene3D" id="3.30.420.360">
    <property type="match status" value="1"/>
</dbReference>
<comment type="similarity">
    <text evidence="2">Belongs to the acylphosphatase family.</text>
</comment>
<evidence type="ECO:0000256" key="5">
    <source>
        <dbReference type="ARBA" id="ARBA00022723"/>
    </source>
</evidence>
<dbReference type="Pfam" id="PF00708">
    <property type="entry name" value="Acylphosphatase"/>
    <property type="match status" value="1"/>
</dbReference>
<keyword evidence="7" id="KW-0862">Zinc</keyword>
<dbReference type="Pfam" id="PF17788">
    <property type="entry name" value="HypF_C"/>
    <property type="match status" value="1"/>
</dbReference>